<accession>A0A1V9VBX0</accession>
<dbReference type="GO" id="GO:0030908">
    <property type="term" value="P:protein splicing"/>
    <property type="evidence" value="ECO:0007669"/>
    <property type="project" value="InterPro"/>
</dbReference>
<evidence type="ECO:0000256" key="9">
    <source>
        <dbReference type="ARBA" id="ARBA00023125"/>
    </source>
</evidence>
<comment type="function">
    <text evidence="11 14">The intein is an endonuclease.</text>
</comment>
<dbReference type="PROSITE" id="PS51199">
    <property type="entry name" value="SF4_HELICASE"/>
    <property type="match status" value="1"/>
</dbReference>
<dbReference type="InterPro" id="IPR027434">
    <property type="entry name" value="Homing_endonucl"/>
</dbReference>
<reference evidence="17 18" key="1">
    <citation type="submission" date="2017-04" db="EMBL/GenBank/DDBJ databases">
        <title>Accumulation and expression of multiple antibiotic resistance genes in Arcobacter cryaerophilus that thrives in sewage.</title>
        <authorList>
            <person name="Millar J.A."/>
            <person name="Raghavan R."/>
        </authorList>
    </citation>
    <scope>NUCLEOTIDE SEQUENCE [LARGE SCALE GENOMIC DNA]</scope>
    <source>
        <strain evidence="17 18">AZT-1</strain>
    </source>
</reference>
<dbReference type="Proteomes" id="UP000192599">
    <property type="component" value="Unassembled WGS sequence"/>
</dbReference>
<evidence type="ECO:0000256" key="5">
    <source>
        <dbReference type="ARBA" id="ARBA00022741"/>
    </source>
</evidence>
<evidence type="ECO:0000313" key="18">
    <source>
        <dbReference type="Proteomes" id="UP000192599"/>
    </source>
</evidence>
<sequence>MDSIYSINIERAVLSSIFFNPEELEDVLGVLKPKDFYLPAHKAIFEAIVKLHSEDMPIDEDFVRNRVDKKDVNDGVLLEILSANPITNTAAYVKEIKDASVKRELATLATTIKKVAIEDEISANEALDTIQGELYKISTNSATSELKDMQTVTSDTLAYIEKMKKLGNRYLIGQTTGFEALDKKTTGFNEGDLVIIAARPAMGKCLGRGTKVLMFDGTLKNVEDVAVGDKLMGDDSTPRNVLSITSGKEQMYWVRQNKAIDYRVNESHILSLKRSRNEGSNKNGDILNINIKEYLNKSLKFKSNYKGYKVAVEFENKELKIEPYFLGLWLGDGAKSKVSIYTKDKEVVDYLEDYSKKLGLELRKYIFENRCPEYSITNKKQVDGKTAFSLQKLLRDENILGNKHIPNNYLINSTKNRLELLAGLIDSDGHYDKKVNGYEITLKDEDLAQQVKYLCDTLGFRTSIKSKIAKIKKINYEVEVFRVRFFGDIDKIPVKVKRKKAKKWSCNRTWNQTGIKIEKDIVDEYFGFEIDGNRLFLLEDMTVTHNTALVLNMALKNVEQKKGVIFFSLEMPAEQLMLRMLAAKTSIPLQNLRKGDMDDKEWSILSAAFDDLNSKKLFVDDGGSININQLRARVRKLAQIQENNISLVIIDYLQLMQGLGNKDRHQEVSDISRGLKMLARELKIPIVALSQLNRGLESRPDKRPMLSDLRESGAIEQDADIIMFVYRDDVYKQRDEARKEKEAKDKGEDYKSKFIDKPIEEAEIIIGKQRNGPIGTVKLDFHKALTKFIDKDNEHYGQAPIEVVFESVADVQKETKIDFPDGVL</sequence>
<dbReference type="PANTHER" id="PTHR30153:SF2">
    <property type="entry name" value="REPLICATIVE DNA HELICASE"/>
    <property type="match status" value="1"/>
</dbReference>
<dbReference type="SUPFAM" id="SSF51294">
    <property type="entry name" value="Hedgehog/intein (Hint) domain"/>
    <property type="match status" value="1"/>
</dbReference>
<dbReference type="InterPro" id="IPR007868">
    <property type="entry name" value="Hom_end_hint"/>
</dbReference>
<organism evidence="17 18">
    <name type="scientific">Aliarcobacter cryaerophilus</name>
    <dbReference type="NCBI Taxonomy" id="28198"/>
    <lineage>
        <taxon>Bacteria</taxon>
        <taxon>Pseudomonadati</taxon>
        <taxon>Campylobacterota</taxon>
        <taxon>Epsilonproteobacteria</taxon>
        <taxon>Campylobacterales</taxon>
        <taxon>Arcobacteraceae</taxon>
        <taxon>Aliarcobacter</taxon>
    </lineage>
</organism>
<dbReference type="InterPro" id="IPR004042">
    <property type="entry name" value="Intein_endonuc_central"/>
</dbReference>
<feature type="domain" description="DOD-type homing endonuclease" evidence="15">
    <location>
        <begin position="325"/>
        <end position="460"/>
    </location>
</feature>
<keyword evidence="5 14" id="KW-0547">Nucleotide-binding</keyword>
<proteinExistence type="inferred from homology"/>
<comment type="catalytic activity">
    <reaction evidence="12 14">
        <text>ATP + H2O = ADP + phosphate + H(+)</text>
        <dbReference type="Rhea" id="RHEA:13065"/>
        <dbReference type="ChEBI" id="CHEBI:15377"/>
        <dbReference type="ChEBI" id="CHEBI:15378"/>
        <dbReference type="ChEBI" id="CHEBI:30616"/>
        <dbReference type="ChEBI" id="CHEBI:43474"/>
        <dbReference type="ChEBI" id="CHEBI:456216"/>
        <dbReference type="EC" id="5.6.2.3"/>
    </reaction>
</comment>
<comment type="caution">
    <text evidence="17">The sequence shown here is derived from an EMBL/GenBank/DDBJ whole genome shotgun (WGS) entry which is preliminary data.</text>
</comment>
<dbReference type="GO" id="GO:0004519">
    <property type="term" value="F:endonuclease activity"/>
    <property type="evidence" value="ECO:0007669"/>
    <property type="project" value="InterPro"/>
</dbReference>
<keyword evidence="10" id="KW-0413">Isomerase</keyword>
<keyword evidence="4" id="KW-0677">Repeat</keyword>
<evidence type="ECO:0000256" key="12">
    <source>
        <dbReference type="ARBA" id="ARBA00048954"/>
    </source>
</evidence>
<dbReference type="GO" id="GO:0043139">
    <property type="term" value="F:5'-3' DNA helicase activity"/>
    <property type="evidence" value="ECO:0007669"/>
    <property type="project" value="UniProtKB-EC"/>
</dbReference>
<dbReference type="PANTHER" id="PTHR30153">
    <property type="entry name" value="REPLICATIVE DNA HELICASE DNAB"/>
    <property type="match status" value="1"/>
</dbReference>
<dbReference type="NCBIfam" id="TIGR00665">
    <property type="entry name" value="DnaB"/>
    <property type="match status" value="1"/>
</dbReference>
<dbReference type="InterPro" id="IPR007692">
    <property type="entry name" value="DNA_helicase_DnaB"/>
</dbReference>
<dbReference type="Pfam" id="PF14528">
    <property type="entry name" value="LAGLIDADG_3"/>
    <property type="match status" value="1"/>
</dbReference>
<gene>
    <name evidence="17" type="ORF">AS859_04885</name>
</gene>
<dbReference type="InterPro" id="IPR027417">
    <property type="entry name" value="P-loop_NTPase"/>
</dbReference>
<dbReference type="GO" id="GO:0005829">
    <property type="term" value="C:cytosol"/>
    <property type="evidence" value="ECO:0007669"/>
    <property type="project" value="TreeGrafter"/>
</dbReference>
<evidence type="ECO:0000256" key="8">
    <source>
        <dbReference type="ARBA" id="ARBA00022840"/>
    </source>
</evidence>
<dbReference type="GO" id="GO:0006269">
    <property type="term" value="P:DNA replication, synthesis of primer"/>
    <property type="evidence" value="ECO:0007669"/>
    <property type="project" value="UniProtKB-UniRule"/>
</dbReference>
<evidence type="ECO:0000256" key="7">
    <source>
        <dbReference type="ARBA" id="ARBA00022806"/>
    </source>
</evidence>
<dbReference type="SUPFAM" id="SSF52540">
    <property type="entry name" value="P-loop containing nucleoside triphosphate hydrolases"/>
    <property type="match status" value="1"/>
</dbReference>
<keyword evidence="6 14" id="KW-0378">Hydrolase</keyword>
<comment type="function">
    <text evidence="14">The main replicative DNA helicase, it participates in initiation and elongation during chromosome replication. Travels ahead of the DNA replisome, separating dsDNA into templates for DNA synthesis. A processive ATP-dependent 5'-3' DNA helicase it has DNA-dependent ATPase activity.</text>
</comment>
<evidence type="ECO:0000256" key="14">
    <source>
        <dbReference type="RuleBase" id="RU362085"/>
    </source>
</evidence>
<comment type="similarity">
    <text evidence="1 14">Belongs to the helicase family. DnaB subfamily.</text>
</comment>
<evidence type="ECO:0000256" key="1">
    <source>
        <dbReference type="ARBA" id="ARBA00008428"/>
    </source>
</evidence>
<keyword evidence="8 14" id="KW-0067">ATP-binding</keyword>
<dbReference type="Gene3D" id="3.10.28.10">
    <property type="entry name" value="Homing endonucleases"/>
    <property type="match status" value="1"/>
</dbReference>
<dbReference type="PROSITE" id="PS50819">
    <property type="entry name" value="INTEIN_ENDONUCLEASE"/>
    <property type="match status" value="1"/>
</dbReference>
<dbReference type="GO" id="GO:0003677">
    <property type="term" value="F:DNA binding"/>
    <property type="evidence" value="ECO:0007669"/>
    <property type="project" value="UniProtKB-UniRule"/>
</dbReference>
<keyword evidence="2 14" id="KW-0639">Primosome</keyword>
<dbReference type="GO" id="GO:0005524">
    <property type="term" value="F:ATP binding"/>
    <property type="evidence" value="ECO:0007669"/>
    <property type="project" value="UniProtKB-UniRule"/>
</dbReference>
<dbReference type="InterPro" id="IPR016136">
    <property type="entry name" value="DNA_helicase_N/primase_C"/>
</dbReference>
<dbReference type="InterPro" id="IPR036844">
    <property type="entry name" value="Hint_dom_sf"/>
</dbReference>
<name>A0A1V9VBX0_9BACT</name>
<dbReference type="Gene3D" id="3.40.50.300">
    <property type="entry name" value="P-loop containing nucleotide triphosphate hydrolases"/>
    <property type="match status" value="2"/>
</dbReference>
<dbReference type="Gene3D" id="1.10.860.10">
    <property type="entry name" value="DNAb Helicase, Chain A"/>
    <property type="match status" value="1"/>
</dbReference>
<keyword evidence="7 14" id="KW-0347">Helicase</keyword>
<dbReference type="CDD" id="cd00984">
    <property type="entry name" value="DnaB_C"/>
    <property type="match status" value="1"/>
</dbReference>
<dbReference type="EMBL" id="LNTC01000044">
    <property type="protein sequence ID" value="OQR41576.1"/>
    <property type="molecule type" value="Genomic_DNA"/>
</dbReference>
<dbReference type="InterPro" id="IPR007694">
    <property type="entry name" value="DNA_helicase_DnaB-like_C"/>
</dbReference>
<dbReference type="Pfam" id="PF03796">
    <property type="entry name" value="DnaB_C"/>
    <property type="match status" value="1"/>
</dbReference>
<evidence type="ECO:0000256" key="4">
    <source>
        <dbReference type="ARBA" id="ARBA00022737"/>
    </source>
</evidence>
<evidence type="ECO:0000259" key="15">
    <source>
        <dbReference type="PROSITE" id="PS50819"/>
    </source>
</evidence>
<evidence type="ECO:0000256" key="10">
    <source>
        <dbReference type="ARBA" id="ARBA00023235"/>
    </source>
</evidence>
<evidence type="ECO:0000313" key="17">
    <source>
        <dbReference type="EMBL" id="OQR41576.1"/>
    </source>
</evidence>
<evidence type="ECO:0000256" key="11">
    <source>
        <dbReference type="ARBA" id="ARBA00044940"/>
    </source>
</evidence>
<evidence type="ECO:0000256" key="2">
    <source>
        <dbReference type="ARBA" id="ARBA00022515"/>
    </source>
</evidence>
<keyword evidence="3 14" id="KW-0235">DNA replication</keyword>
<evidence type="ECO:0000256" key="6">
    <source>
        <dbReference type="ARBA" id="ARBA00022801"/>
    </source>
</evidence>
<dbReference type="EC" id="5.6.2.3" evidence="13 14"/>
<dbReference type="GO" id="GO:1990077">
    <property type="term" value="C:primosome complex"/>
    <property type="evidence" value="ECO:0007669"/>
    <property type="project" value="UniProtKB-UniRule"/>
</dbReference>
<feature type="domain" description="SF4 helicase" evidence="16">
    <location>
        <begin position="547"/>
        <end position="795"/>
    </location>
</feature>
<dbReference type="Gene3D" id="2.170.16.10">
    <property type="entry name" value="Hedgehog/Intein (Hint) domain"/>
    <property type="match status" value="1"/>
</dbReference>
<dbReference type="Pfam" id="PF05203">
    <property type="entry name" value="Hom_end_hint"/>
    <property type="match status" value="1"/>
</dbReference>
<evidence type="ECO:0000256" key="13">
    <source>
        <dbReference type="NCBIfam" id="TIGR00665"/>
    </source>
</evidence>
<dbReference type="InterPro" id="IPR004860">
    <property type="entry name" value="LAGLIDADG_dom"/>
</dbReference>
<dbReference type="Pfam" id="PF00772">
    <property type="entry name" value="DnaB"/>
    <property type="match status" value="1"/>
</dbReference>
<dbReference type="InterPro" id="IPR007693">
    <property type="entry name" value="DNA_helicase_DnaB-like_N"/>
</dbReference>
<keyword evidence="9 14" id="KW-0238">DNA-binding</keyword>
<dbReference type="GO" id="GO:0016887">
    <property type="term" value="F:ATP hydrolysis activity"/>
    <property type="evidence" value="ECO:0007669"/>
    <property type="project" value="RHEA"/>
</dbReference>
<dbReference type="InterPro" id="IPR036185">
    <property type="entry name" value="DNA_heli_DnaB-like_N_sf"/>
</dbReference>
<protein>
    <recommendedName>
        <fullName evidence="13 14">Replicative DNA helicase</fullName>
        <ecNumber evidence="13 14">5.6.2.3</ecNumber>
    </recommendedName>
</protein>
<dbReference type="SUPFAM" id="SSF55608">
    <property type="entry name" value="Homing endonucleases"/>
    <property type="match status" value="1"/>
</dbReference>
<dbReference type="SUPFAM" id="SSF48024">
    <property type="entry name" value="N-terminal domain of DnaB helicase"/>
    <property type="match status" value="1"/>
</dbReference>
<evidence type="ECO:0000256" key="3">
    <source>
        <dbReference type="ARBA" id="ARBA00022705"/>
    </source>
</evidence>
<dbReference type="AlphaFoldDB" id="A0A1V9VBX0"/>
<evidence type="ECO:0000259" key="16">
    <source>
        <dbReference type="PROSITE" id="PS51199"/>
    </source>
</evidence>